<sequence>MQAEATTESAFVQVAALCPATRYVSSQPETLELPGQNYTPDYRVETLDGRTAVWEVKLEAKVPKHRTLFNLAARHLAARGEQFFVISEKSLRRRDQHHAVRLVLRYAKGHFEPAELAKVTQYLLAHPLGASIQQLITELNVARDLLFHLIATRVVTFAGAVSTASNSRLIHTDYREKNDALYLARWLGVSPWRTDL</sequence>
<accession>A0A254NI42</accession>
<reference evidence="1 2" key="1">
    <citation type="journal article" date="2007" name="Int. J. Syst. Evol. Microbiol.">
        <title>Description of Pelomonas aquatica sp. nov. and Pelomonas puraquae sp. nov., isolated from industrial and haemodialysis water.</title>
        <authorList>
            <person name="Gomila M."/>
            <person name="Bowien B."/>
            <person name="Falsen E."/>
            <person name="Moore E.R."/>
            <person name="Lalucat J."/>
        </authorList>
    </citation>
    <scope>NUCLEOTIDE SEQUENCE [LARGE SCALE GENOMIC DNA]</scope>
    <source>
        <strain evidence="1 2">CCUG 52769</strain>
    </source>
</reference>
<dbReference type="AlphaFoldDB" id="A0A254NI42"/>
<name>A0A254NI42_9BURK</name>
<protein>
    <recommendedName>
        <fullName evidence="3">TnsA endonuclease N-terminal domain-containing protein</fullName>
    </recommendedName>
</protein>
<evidence type="ECO:0008006" key="3">
    <source>
        <dbReference type="Google" id="ProtNLM"/>
    </source>
</evidence>
<gene>
    <name evidence="1" type="ORF">CDO81_08505</name>
</gene>
<evidence type="ECO:0000313" key="2">
    <source>
        <dbReference type="Proteomes" id="UP000197446"/>
    </source>
</evidence>
<proteinExistence type="predicted"/>
<organism evidence="1 2">
    <name type="scientific">Roseateles puraquae</name>
    <dbReference type="NCBI Taxonomy" id="431059"/>
    <lineage>
        <taxon>Bacteria</taxon>
        <taxon>Pseudomonadati</taxon>
        <taxon>Pseudomonadota</taxon>
        <taxon>Betaproteobacteria</taxon>
        <taxon>Burkholderiales</taxon>
        <taxon>Sphaerotilaceae</taxon>
        <taxon>Roseateles</taxon>
    </lineage>
</organism>
<dbReference type="EMBL" id="NISI01000002">
    <property type="protein sequence ID" value="OWR04613.1"/>
    <property type="molecule type" value="Genomic_DNA"/>
</dbReference>
<dbReference type="Proteomes" id="UP000197446">
    <property type="component" value="Unassembled WGS sequence"/>
</dbReference>
<comment type="caution">
    <text evidence="1">The sequence shown here is derived from an EMBL/GenBank/DDBJ whole genome shotgun (WGS) entry which is preliminary data.</text>
</comment>
<keyword evidence="2" id="KW-1185">Reference proteome</keyword>
<evidence type="ECO:0000313" key="1">
    <source>
        <dbReference type="EMBL" id="OWR04613.1"/>
    </source>
</evidence>